<dbReference type="Pfam" id="PF03992">
    <property type="entry name" value="ABM"/>
    <property type="match status" value="1"/>
</dbReference>
<accession>A0ABR9HPY8</accession>
<dbReference type="PROSITE" id="PS51725">
    <property type="entry name" value="ABM"/>
    <property type="match status" value="1"/>
</dbReference>
<keyword evidence="3" id="KW-1185">Reference proteome</keyword>
<organism evidence="2 3">
    <name type="scientific">Amycolatopsis lexingtonensis</name>
    <dbReference type="NCBI Taxonomy" id="218822"/>
    <lineage>
        <taxon>Bacteria</taxon>
        <taxon>Bacillati</taxon>
        <taxon>Actinomycetota</taxon>
        <taxon>Actinomycetes</taxon>
        <taxon>Pseudonocardiales</taxon>
        <taxon>Pseudonocardiaceae</taxon>
        <taxon>Amycolatopsis</taxon>
    </lineage>
</organism>
<dbReference type="Gene3D" id="3.30.70.100">
    <property type="match status" value="1"/>
</dbReference>
<reference evidence="2 3" key="1">
    <citation type="submission" date="2020-10" db="EMBL/GenBank/DDBJ databases">
        <title>Sequencing the genomes of 1000 actinobacteria strains.</title>
        <authorList>
            <person name="Klenk H.-P."/>
        </authorList>
    </citation>
    <scope>NUCLEOTIDE SEQUENCE [LARGE SCALE GENOMIC DNA]</scope>
    <source>
        <strain evidence="2 3">DSM 44653</strain>
    </source>
</reference>
<name>A0ABR9HPY8_9PSEU</name>
<dbReference type="InterPro" id="IPR007138">
    <property type="entry name" value="ABM_dom"/>
</dbReference>
<dbReference type="EMBL" id="JADBEG010000001">
    <property type="protein sequence ID" value="MBE1493000.1"/>
    <property type="molecule type" value="Genomic_DNA"/>
</dbReference>
<proteinExistence type="predicted"/>
<dbReference type="GO" id="GO:0004497">
    <property type="term" value="F:monooxygenase activity"/>
    <property type="evidence" value="ECO:0007669"/>
    <property type="project" value="UniProtKB-KW"/>
</dbReference>
<evidence type="ECO:0000313" key="3">
    <source>
        <dbReference type="Proteomes" id="UP000631670"/>
    </source>
</evidence>
<keyword evidence="2" id="KW-0560">Oxidoreductase</keyword>
<gene>
    <name evidence="2" type="ORF">H4696_000100</name>
</gene>
<sequence length="97" mass="10747">MTVIIAGPVHVAPADRDRFVRGHQRIVEEARRHPGCLDVSISPDPVEPGRVNIFEYWESEEVLAEWRASAPPPSVRLPFEGGGVRKHVIARTGGPFD</sequence>
<keyword evidence="2" id="KW-0503">Monooxygenase</keyword>
<evidence type="ECO:0000313" key="2">
    <source>
        <dbReference type="EMBL" id="MBE1493000.1"/>
    </source>
</evidence>
<evidence type="ECO:0000259" key="1">
    <source>
        <dbReference type="PROSITE" id="PS51725"/>
    </source>
</evidence>
<dbReference type="SUPFAM" id="SSF54909">
    <property type="entry name" value="Dimeric alpha+beta barrel"/>
    <property type="match status" value="1"/>
</dbReference>
<dbReference type="Proteomes" id="UP000631670">
    <property type="component" value="Unassembled WGS sequence"/>
</dbReference>
<dbReference type="RefSeq" id="WP_086864930.1">
    <property type="nucleotide sequence ID" value="NZ_JADBEG010000001.1"/>
</dbReference>
<comment type="caution">
    <text evidence="2">The sequence shown here is derived from an EMBL/GenBank/DDBJ whole genome shotgun (WGS) entry which is preliminary data.</text>
</comment>
<feature type="domain" description="ABM" evidence="1">
    <location>
        <begin position="3"/>
        <end position="96"/>
    </location>
</feature>
<protein>
    <submittedName>
        <fullName evidence="2">Quinol monooxygenase YgiN</fullName>
    </submittedName>
</protein>
<dbReference type="InterPro" id="IPR011008">
    <property type="entry name" value="Dimeric_a/b-barrel"/>
</dbReference>